<protein>
    <submittedName>
        <fullName evidence="2">Uncharacterized protein</fullName>
    </submittedName>
</protein>
<reference evidence="2 3" key="1">
    <citation type="submission" date="2020-02" db="EMBL/GenBank/DDBJ databases">
        <authorList>
            <person name="Ma Q."/>
            <person name="Huang Y."/>
            <person name="Song X."/>
            <person name="Pei D."/>
        </authorList>
    </citation>
    <scope>NUCLEOTIDE SEQUENCE [LARGE SCALE GENOMIC DNA]</scope>
    <source>
        <strain evidence="2">Sxm20200214</strain>
        <tissue evidence="2">Leaf</tissue>
    </source>
</reference>
<dbReference type="Proteomes" id="UP000886595">
    <property type="component" value="Unassembled WGS sequence"/>
</dbReference>
<sequence>MDEGNAMSVLDGDRPLIALSSDTSEDRESGGENQSNDSNEDEDGEGEDEHGEQSKEEEEAPPVSPLRNTEPDRSGDQDVVRSEEGIPHPESRDAPARTDLVPSEVSFSEAEEMAPSVT</sequence>
<evidence type="ECO:0000313" key="2">
    <source>
        <dbReference type="EMBL" id="KAG2330090.1"/>
    </source>
</evidence>
<evidence type="ECO:0000256" key="1">
    <source>
        <dbReference type="SAM" id="MobiDB-lite"/>
    </source>
</evidence>
<feature type="region of interest" description="Disordered" evidence="1">
    <location>
        <begin position="1"/>
        <end position="118"/>
    </location>
</feature>
<name>A0A8X7WJU1_BRACI</name>
<comment type="caution">
    <text evidence="2">The sequence shown here is derived from an EMBL/GenBank/DDBJ whole genome shotgun (WGS) entry which is preliminary data.</text>
</comment>
<keyword evidence="3" id="KW-1185">Reference proteome</keyword>
<organism evidence="2 3">
    <name type="scientific">Brassica carinata</name>
    <name type="common">Ethiopian mustard</name>
    <name type="synonym">Abyssinian cabbage</name>
    <dbReference type="NCBI Taxonomy" id="52824"/>
    <lineage>
        <taxon>Eukaryota</taxon>
        <taxon>Viridiplantae</taxon>
        <taxon>Streptophyta</taxon>
        <taxon>Embryophyta</taxon>
        <taxon>Tracheophyta</taxon>
        <taxon>Spermatophyta</taxon>
        <taxon>Magnoliopsida</taxon>
        <taxon>eudicotyledons</taxon>
        <taxon>Gunneridae</taxon>
        <taxon>Pentapetalae</taxon>
        <taxon>rosids</taxon>
        <taxon>malvids</taxon>
        <taxon>Brassicales</taxon>
        <taxon>Brassicaceae</taxon>
        <taxon>Brassiceae</taxon>
        <taxon>Brassica</taxon>
    </lineage>
</organism>
<dbReference type="AlphaFoldDB" id="A0A8X7WJU1"/>
<dbReference type="EMBL" id="JAAMPC010000001">
    <property type="protein sequence ID" value="KAG2330090.1"/>
    <property type="molecule type" value="Genomic_DNA"/>
</dbReference>
<proteinExistence type="predicted"/>
<feature type="compositionally biased region" description="Acidic residues" evidence="1">
    <location>
        <begin position="38"/>
        <end position="60"/>
    </location>
</feature>
<feature type="compositionally biased region" description="Basic and acidic residues" evidence="1">
    <location>
        <begin position="69"/>
        <end position="96"/>
    </location>
</feature>
<gene>
    <name evidence="2" type="ORF">Bca52824_001270</name>
</gene>
<accession>A0A8X7WJU1</accession>
<evidence type="ECO:0000313" key="3">
    <source>
        <dbReference type="Proteomes" id="UP000886595"/>
    </source>
</evidence>